<dbReference type="CDD" id="cd00084">
    <property type="entry name" value="HMG-box_SF"/>
    <property type="match status" value="1"/>
</dbReference>
<feature type="compositionally biased region" description="Basic and acidic residues" evidence="1">
    <location>
        <begin position="43"/>
        <end position="55"/>
    </location>
</feature>
<accession>A0A1Y2J4A2</accession>
<sequence length="514" mass="57867">MPTQSSDVFIRLPNASRKAAPKRVRFPWRERKRRERIRRSRAEKRDLKKRREEKKEKLTNALIEARAVIWELAIKMHEDFPGHSARYYYDAIIQRARMRQNPRKISLWNAFVSQELRKHNEAADDESRKRVSSEIIKELSERWRGMSQEERLNAVGDGVEQLSERRENRKHGIHNVSIAAFNDVRATLSTIAHELDNLNARTGTDILLVAVRSKPESFNRPYVFYTSERITHYISSATAQRETINQFAMRVEAACIGGLEEVVRSRKDELQDLKNRTAKLIADKLKQTCVRGQVRKMFYVNFEHHVTLHHGIVLEGWPSGIKFAAPGKFNSIPELQTLYTAWDTGAAHFRSLTNAEWRDWVAEYTKKHDVNANDSDRDEETSQPSPDDARLVFAGAPSTRIIFPTCATVISAPATVISAPATVSASASAAVFSASAAVFSASATVFSALPAAVFSALPAAVVCLASVLCPTRAVRLTRAVFSTHPHASSAPVVVVWCRSPLSRRRVEASCCSYT</sequence>
<evidence type="ECO:0000256" key="2">
    <source>
        <dbReference type="SAM" id="Phobius"/>
    </source>
</evidence>
<name>A0A1Y2J4A2_TRAC3</name>
<feature type="region of interest" description="Disordered" evidence="1">
    <location>
        <begin position="1"/>
        <end position="55"/>
    </location>
</feature>
<reference evidence="3 4" key="1">
    <citation type="journal article" date="2015" name="Biotechnol. Biofuels">
        <title>Enhanced degradation of softwood versus hardwood by the white-rot fungus Pycnoporus coccineus.</title>
        <authorList>
            <person name="Couturier M."/>
            <person name="Navarro D."/>
            <person name="Chevret D."/>
            <person name="Henrissat B."/>
            <person name="Piumi F."/>
            <person name="Ruiz-Duenas F.J."/>
            <person name="Martinez A.T."/>
            <person name="Grigoriev I.V."/>
            <person name="Riley R."/>
            <person name="Lipzen A."/>
            <person name="Berrin J.G."/>
            <person name="Master E.R."/>
            <person name="Rosso M.N."/>
        </authorList>
    </citation>
    <scope>NUCLEOTIDE SEQUENCE [LARGE SCALE GENOMIC DNA]</scope>
    <source>
        <strain evidence="3 4">BRFM310</strain>
    </source>
</reference>
<dbReference type="OrthoDB" id="3267359at2759"/>
<dbReference type="Proteomes" id="UP000193067">
    <property type="component" value="Unassembled WGS sequence"/>
</dbReference>
<keyword evidence="2" id="KW-0812">Transmembrane</keyword>
<dbReference type="EMBL" id="KZ084088">
    <property type="protein sequence ID" value="OSD07634.1"/>
    <property type="molecule type" value="Genomic_DNA"/>
</dbReference>
<protein>
    <submittedName>
        <fullName evidence="3">Uncharacterized protein</fullName>
    </submittedName>
</protein>
<dbReference type="STRING" id="1353009.A0A1Y2J4A2"/>
<evidence type="ECO:0000313" key="3">
    <source>
        <dbReference type="EMBL" id="OSD07634.1"/>
    </source>
</evidence>
<evidence type="ECO:0000256" key="1">
    <source>
        <dbReference type="SAM" id="MobiDB-lite"/>
    </source>
</evidence>
<evidence type="ECO:0000313" key="4">
    <source>
        <dbReference type="Proteomes" id="UP000193067"/>
    </source>
</evidence>
<organism evidence="3 4">
    <name type="scientific">Trametes coccinea (strain BRFM310)</name>
    <name type="common">Pycnoporus coccineus</name>
    <dbReference type="NCBI Taxonomy" id="1353009"/>
    <lineage>
        <taxon>Eukaryota</taxon>
        <taxon>Fungi</taxon>
        <taxon>Dikarya</taxon>
        <taxon>Basidiomycota</taxon>
        <taxon>Agaricomycotina</taxon>
        <taxon>Agaricomycetes</taxon>
        <taxon>Polyporales</taxon>
        <taxon>Polyporaceae</taxon>
        <taxon>Trametes</taxon>
    </lineage>
</organism>
<dbReference type="AlphaFoldDB" id="A0A1Y2J4A2"/>
<proteinExistence type="predicted"/>
<feature type="transmembrane region" description="Helical" evidence="2">
    <location>
        <begin position="445"/>
        <end position="468"/>
    </location>
</feature>
<keyword evidence="2" id="KW-1133">Transmembrane helix</keyword>
<keyword evidence="2" id="KW-0472">Membrane</keyword>
<gene>
    <name evidence="3" type="ORF">PYCCODRAFT_1422282</name>
</gene>
<keyword evidence="4" id="KW-1185">Reference proteome</keyword>
<feature type="compositionally biased region" description="Basic residues" evidence="1">
    <location>
        <begin position="19"/>
        <end position="42"/>
    </location>
</feature>